<evidence type="ECO:0000256" key="3">
    <source>
        <dbReference type="ARBA" id="ARBA00022750"/>
    </source>
</evidence>
<dbReference type="SUPFAM" id="SSF53163">
    <property type="entry name" value="HybD-like"/>
    <property type="match status" value="1"/>
</dbReference>
<protein>
    <submittedName>
        <fullName evidence="5">Coenzyme F420-reducing hydrogenase, FrhD protein</fullName>
    </submittedName>
</protein>
<dbReference type="Pfam" id="PF01750">
    <property type="entry name" value="HycI"/>
    <property type="match status" value="1"/>
</dbReference>
<evidence type="ECO:0000313" key="5">
    <source>
        <dbReference type="EMBL" id="MBE6505190.1"/>
    </source>
</evidence>
<evidence type="ECO:0000256" key="4">
    <source>
        <dbReference type="ARBA" id="ARBA00022801"/>
    </source>
</evidence>
<dbReference type="NCBIfam" id="TIGR00072">
    <property type="entry name" value="hydrog_prot"/>
    <property type="match status" value="1"/>
</dbReference>
<dbReference type="GO" id="GO:0004190">
    <property type="term" value="F:aspartic-type endopeptidase activity"/>
    <property type="evidence" value="ECO:0007669"/>
    <property type="project" value="UniProtKB-KW"/>
</dbReference>
<keyword evidence="3" id="KW-0064">Aspartyl protease</keyword>
<dbReference type="RefSeq" id="WP_303736832.1">
    <property type="nucleotide sequence ID" value="NZ_SUTE01000042.1"/>
</dbReference>
<evidence type="ECO:0000256" key="1">
    <source>
        <dbReference type="ARBA" id="ARBA00006814"/>
    </source>
</evidence>
<dbReference type="Proteomes" id="UP000762703">
    <property type="component" value="Unassembled WGS sequence"/>
</dbReference>
<proteinExistence type="inferred from homology"/>
<comment type="caution">
    <text evidence="5">The sequence shown here is derived from an EMBL/GenBank/DDBJ whole genome shotgun (WGS) entry which is preliminary data.</text>
</comment>
<name>A0A8T3VKI3_9EURY</name>
<keyword evidence="2" id="KW-0645">Protease</keyword>
<dbReference type="AlphaFoldDB" id="A0A8T3VKI3"/>
<dbReference type="PANTHER" id="PTHR30302:SF1">
    <property type="entry name" value="HYDROGENASE 2 MATURATION PROTEASE"/>
    <property type="match status" value="1"/>
</dbReference>
<accession>A0A8T3VKI3</accession>
<sequence>MPYHAKTIVVGCGNILFKDDGFGPIVVNLLEKYFENETEDDFDPMVISYIENDFSKDVLKEVEDIVRDIDLTGEVKFIDAGNGATHFIFSLPDEYWEKVIVVDVVEFDAEPGTVKTFSPFEMPRDKYENVHTWSVEEPLHELSEKCEVVIVGCKPGEIPTPDVDMGLTEEVENAVPETIRMILNEIKK</sequence>
<dbReference type="GO" id="GO:0016485">
    <property type="term" value="P:protein processing"/>
    <property type="evidence" value="ECO:0007669"/>
    <property type="project" value="TreeGrafter"/>
</dbReference>
<dbReference type="InterPro" id="IPR023430">
    <property type="entry name" value="Pept_HybD-like_dom_sf"/>
</dbReference>
<dbReference type="InterPro" id="IPR004411">
    <property type="entry name" value="Pept_A31_F420-red_hyd_d"/>
</dbReference>
<dbReference type="NCBIfam" id="TIGR00130">
    <property type="entry name" value="frhD"/>
    <property type="match status" value="1"/>
</dbReference>
<keyword evidence="4" id="KW-0378">Hydrolase</keyword>
<gene>
    <name evidence="5" type="primary">frhD</name>
    <name evidence="5" type="ORF">E7Z73_05540</name>
</gene>
<evidence type="ECO:0000313" key="6">
    <source>
        <dbReference type="Proteomes" id="UP000762703"/>
    </source>
</evidence>
<dbReference type="PANTHER" id="PTHR30302">
    <property type="entry name" value="HYDROGENASE 1 MATURATION PROTEASE"/>
    <property type="match status" value="1"/>
</dbReference>
<organism evidence="5 6">
    <name type="scientific">Methanobrevibacter millerae</name>
    <dbReference type="NCBI Taxonomy" id="230361"/>
    <lineage>
        <taxon>Archaea</taxon>
        <taxon>Methanobacteriati</taxon>
        <taxon>Methanobacteriota</taxon>
        <taxon>Methanomada group</taxon>
        <taxon>Methanobacteria</taxon>
        <taxon>Methanobacteriales</taxon>
        <taxon>Methanobacteriaceae</taxon>
        <taxon>Methanobrevibacter</taxon>
    </lineage>
</organism>
<dbReference type="Gene3D" id="3.40.50.1450">
    <property type="entry name" value="HybD-like"/>
    <property type="match status" value="1"/>
</dbReference>
<dbReference type="EMBL" id="SUTE01000042">
    <property type="protein sequence ID" value="MBE6505190.1"/>
    <property type="molecule type" value="Genomic_DNA"/>
</dbReference>
<evidence type="ECO:0000256" key="2">
    <source>
        <dbReference type="ARBA" id="ARBA00022670"/>
    </source>
</evidence>
<reference evidence="5" key="1">
    <citation type="submission" date="2019-04" db="EMBL/GenBank/DDBJ databases">
        <title>Evolution of Biomass-Degrading Anaerobic Consortia Revealed by Metagenomics.</title>
        <authorList>
            <person name="Peng X."/>
        </authorList>
    </citation>
    <scope>NUCLEOTIDE SEQUENCE</scope>
    <source>
        <strain evidence="5">SIG12</strain>
    </source>
</reference>
<dbReference type="InterPro" id="IPR000671">
    <property type="entry name" value="Peptidase_A31"/>
</dbReference>
<comment type="similarity">
    <text evidence="1">Belongs to the peptidase A31 family.</text>
</comment>
<dbReference type="GO" id="GO:0008047">
    <property type="term" value="F:enzyme activator activity"/>
    <property type="evidence" value="ECO:0007669"/>
    <property type="project" value="InterPro"/>
</dbReference>